<accession>A0A9D1F9N4</accession>
<comment type="caution">
    <text evidence="1">The sequence shown here is derived from an EMBL/GenBank/DDBJ whole genome shotgun (WGS) entry which is preliminary data.</text>
</comment>
<dbReference type="AlphaFoldDB" id="A0A9D1F9N4"/>
<evidence type="ECO:0000313" key="2">
    <source>
        <dbReference type="Proteomes" id="UP000886741"/>
    </source>
</evidence>
<reference evidence="1" key="1">
    <citation type="submission" date="2020-10" db="EMBL/GenBank/DDBJ databases">
        <authorList>
            <person name="Gilroy R."/>
        </authorList>
    </citation>
    <scope>NUCLEOTIDE SEQUENCE</scope>
    <source>
        <strain evidence="1">ChiBcec16-1751</strain>
    </source>
</reference>
<name>A0A9D1F9N4_9FIRM</name>
<organism evidence="1 2">
    <name type="scientific">Candidatus Avoscillospira avistercoris</name>
    <dbReference type="NCBI Taxonomy" id="2840707"/>
    <lineage>
        <taxon>Bacteria</taxon>
        <taxon>Bacillati</taxon>
        <taxon>Bacillota</taxon>
        <taxon>Clostridia</taxon>
        <taxon>Eubacteriales</taxon>
        <taxon>Oscillospiraceae</taxon>
        <taxon>Oscillospiraceae incertae sedis</taxon>
        <taxon>Candidatus Avoscillospira</taxon>
    </lineage>
</organism>
<reference evidence="1" key="2">
    <citation type="journal article" date="2021" name="PeerJ">
        <title>Extensive microbial diversity within the chicken gut microbiome revealed by metagenomics and culture.</title>
        <authorList>
            <person name="Gilroy R."/>
            <person name="Ravi A."/>
            <person name="Getino M."/>
            <person name="Pursley I."/>
            <person name="Horton D.L."/>
            <person name="Alikhan N.F."/>
            <person name="Baker D."/>
            <person name="Gharbi K."/>
            <person name="Hall N."/>
            <person name="Watson M."/>
            <person name="Adriaenssens E.M."/>
            <person name="Foster-Nyarko E."/>
            <person name="Jarju S."/>
            <person name="Secka A."/>
            <person name="Antonio M."/>
            <person name="Oren A."/>
            <person name="Chaudhuri R.R."/>
            <person name="La Ragione R."/>
            <person name="Hildebrand F."/>
            <person name="Pallen M.J."/>
        </authorList>
    </citation>
    <scope>NUCLEOTIDE SEQUENCE</scope>
    <source>
        <strain evidence="1">ChiBcec16-1751</strain>
    </source>
</reference>
<dbReference type="Proteomes" id="UP000886741">
    <property type="component" value="Unassembled WGS sequence"/>
</dbReference>
<gene>
    <name evidence="1" type="ORF">IAA83_06670</name>
</gene>
<dbReference type="EMBL" id="DVJJ01000100">
    <property type="protein sequence ID" value="HIS65037.1"/>
    <property type="molecule type" value="Genomic_DNA"/>
</dbReference>
<sequence length="175" mass="18593">MKETNWKAGLNHKLQVLGKFKYPLAILLLGLVLLAWPTKETEAPESEAAPAETLMVSGDGPEQLEQRLAALLSNMEGAGRVEVLLQYAAGPRTVYQTDSTQEVTDGSDEKTTAVTIETVQSGEGPVVVQTMEPTFMGAIIAAEGADQASVRLDLVNAVSSLTGLGADRITVIKLK</sequence>
<evidence type="ECO:0000313" key="1">
    <source>
        <dbReference type="EMBL" id="HIS65037.1"/>
    </source>
</evidence>
<protein>
    <recommendedName>
        <fullName evidence="3">Stage III sporulation protein AG</fullName>
    </recommendedName>
</protein>
<evidence type="ECO:0008006" key="3">
    <source>
        <dbReference type="Google" id="ProtNLM"/>
    </source>
</evidence>
<proteinExistence type="predicted"/>